<accession>A0A6A4GUE5</accession>
<name>A0A6A4GUE5_9AGAR</name>
<dbReference type="Proteomes" id="UP000799118">
    <property type="component" value="Unassembled WGS sequence"/>
</dbReference>
<dbReference type="AlphaFoldDB" id="A0A6A4GUE5"/>
<reference evidence="2" key="1">
    <citation type="journal article" date="2019" name="Environ. Microbiol.">
        <title>Fungal ecological strategies reflected in gene transcription - a case study of two litter decomposers.</title>
        <authorList>
            <person name="Barbi F."/>
            <person name="Kohler A."/>
            <person name="Barry K."/>
            <person name="Baskaran P."/>
            <person name="Daum C."/>
            <person name="Fauchery L."/>
            <person name="Ihrmark K."/>
            <person name="Kuo A."/>
            <person name="LaButti K."/>
            <person name="Lipzen A."/>
            <person name="Morin E."/>
            <person name="Grigoriev I.V."/>
            <person name="Henrissat B."/>
            <person name="Lindahl B."/>
            <person name="Martin F."/>
        </authorList>
    </citation>
    <scope>NUCLEOTIDE SEQUENCE</scope>
    <source>
        <strain evidence="2">JB14</strain>
    </source>
</reference>
<sequence length="116" mass="12295">MVDWIPCLLDSAAATAATIPEASASSSTPSPSQLPPQQSSLSQPSDKESCVARLSSLHLAFGAYGGSALKNRTGDWVNLKKRISVLVKDGMKLNWMYPGKKKVNDSPWGGLRGHAA</sequence>
<evidence type="ECO:0000313" key="3">
    <source>
        <dbReference type="Proteomes" id="UP000799118"/>
    </source>
</evidence>
<evidence type="ECO:0000256" key="1">
    <source>
        <dbReference type="SAM" id="MobiDB-lite"/>
    </source>
</evidence>
<keyword evidence="3" id="KW-1185">Reference proteome</keyword>
<protein>
    <submittedName>
        <fullName evidence="2">Uncharacterized protein</fullName>
    </submittedName>
</protein>
<feature type="compositionally biased region" description="Low complexity" evidence="1">
    <location>
        <begin position="19"/>
        <end position="44"/>
    </location>
</feature>
<dbReference type="EMBL" id="ML769713">
    <property type="protein sequence ID" value="KAE9389066.1"/>
    <property type="molecule type" value="Genomic_DNA"/>
</dbReference>
<gene>
    <name evidence="2" type="ORF">BT96DRAFT_1003605</name>
</gene>
<feature type="region of interest" description="Disordered" evidence="1">
    <location>
        <begin position="19"/>
        <end position="47"/>
    </location>
</feature>
<organism evidence="2 3">
    <name type="scientific">Gymnopus androsaceus JB14</name>
    <dbReference type="NCBI Taxonomy" id="1447944"/>
    <lineage>
        <taxon>Eukaryota</taxon>
        <taxon>Fungi</taxon>
        <taxon>Dikarya</taxon>
        <taxon>Basidiomycota</taxon>
        <taxon>Agaricomycotina</taxon>
        <taxon>Agaricomycetes</taxon>
        <taxon>Agaricomycetidae</taxon>
        <taxon>Agaricales</taxon>
        <taxon>Marasmiineae</taxon>
        <taxon>Omphalotaceae</taxon>
        <taxon>Gymnopus</taxon>
    </lineage>
</organism>
<proteinExistence type="predicted"/>
<evidence type="ECO:0000313" key="2">
    <source>
        <dbReference type="EMBL" id="KAE9389066.1"/>
    </source>
</evidence>